<dbReference type="InterPro" id="IPR016484">
    <property type="entry name" value="GTPase_Der"/>
</dbReference>
<dbReference type="Proteomes" id="UP000239720">
    <property type="component" value="Unassembled WGS sequence"/>
</dbReference>
<evidence type="ECO:0000313" key="14">
    <source>
        <dbReference type="EMBL" id="PQQ67946.1"/>
    </source>
</evidence>
<evidence type="ECO:0000256" key="3">
    <source>
        <dbReference type="ARBA" id="ARBA00022517"/>
    </source>
</evidence>
<dbReference type="InterPro" id="IPR032859">
    <property type="entry name" value="KH_dom-like"/>
</dbReference>
<dbReference type="Pfam" id="PF01926">
    <property type="entry name" value="MMR_HSR1"/>
    <property type="match status" value="2"/>
</dbReference>
<evidence type="ECO:0000256" key="1">
    <source>
        <dbReference type="ARBA" id="ARBA00008279"/>
    </source>
</evidence>
<dbReference type="Gene3D" id="3.40.50.300">
    <property type="entry name" value="P-loop containing nucleotide triphosphate hydrolases"/>
    <property type="match status" value="2"/>
</dbReference>
<evidence type="ECO:0000313" key="16">
    <source>
        <dbReference type="Proteomes" id="UP000239720"/>
    </source>
</evidence>
<dbReference type="InterPro" id="IPR031166">
    <property type="entry name" value="G_ENGA"/>
</dbReference>
<evidence type="ECO:0000256" key="8">
    <source>
        <dbReference type="ARBA" id="ARBA00053470"/>
    </source>
</evidence>
<comment type="subunit">
    <text evidence="9">Associates with the 50S ribosomal subunit.</text>
</comment>
<dbReference type="InterPro" id="IPR006073">
    <property type="entry name" value="GTP-bd"/>
</dbReference>
<evidence type="ECO:0000256" key="5">
    <source>
        <dbReference type="ARBA" id="ARBA00022741"/>
    </source>
</evidence>
<dbReference type="GO" id="GO:0043022">
    <property type="term" value="F:ribosome binding"/>
    <property type="evidence" value="ECO:0007669"/>
    <property type="project" value="TreeGrafter"/>
</dbReference>
<name>A0A2K9E6N9_9FIRM</name>
<accession>A0A2K9E6N9</accession>
<dbReference type="FunFam" id="3.40.50.300:FF:000057">
    <property type="entry name" value="GTPase Der"/>
    <property type="match status" value="1"/>
</dbReference>
<dbReference type="CDD" id="cd01894">
    <property type="entry name" value="EngA1"/>
    <property type="match status" value="1"/>
</dbReference>
<dbReference type="PRINTS" id="PR00326">
    <property type="entry name" value="GTP1OBG"/>
</dbReference>
<dbReference type="Gene3D" id="3.30.300.20">
    <property type="match status" value="1"/>
</dbReference>
<dbReference type="NCBIfam" id="TIGR00231">
    <property type="entry name" value="small_GTP"/>
    <property type="match status" value="2"/>
</dbReference>
<feature type="binding site" evidence="9">
    <location>
        <begin position="10"/>
        <end position="17"/>
    </location>
    <ligand>
        <name>GTP</name>
        <dbReference type="ChEBI" id="CHEBI:37565"/>
        <label>1</label>
    </ligand>
</feature>
<evidence type="ECO:0000256" key="9">
    <source>
        <dbReference type="HAMAP-Rule" id="MF_00195"/>
    </source>
</evidence>
<comment type="function">
    <text evidence="8 9 11">GTPase that plays an essential role in the late steps of ribosome biogenesis.</text>
</comment>
<dbReference type="CDD" id="cd01895">
    <property type="entry name" value="EngA2"/>
    <property type="match status" value="1"/>
</dbReference>
<dbReference type="PIRSF" id="PIRSF006485">
    <property type="entry name" value="GTP-binding_EngA"/>
    <property type="match status" value="1"/>
</dbReference>
<evidence type="ECO:0000256" key="7">
    <source>
        <dbReference type="ARBA" id="ARBA00032345"/>
    </source>
</evidence>
<feature type="domain" description="EngA-type G" evidence="12">
    <location>
        <begin position="178"/>
        <end position="353"/>
    </location>
</feature>
<feature type="domain" description="EngA-type G" evidence="12">
    <location>
        <begin position="4"/>
        <end position="169"/>
    </location>
</feature>
<dbReference type="AlphaFoldDB" id="A0A2K9E6N9"/>
<dbReference type="InterPro" id="IPR015946">
    <property type="entry name" value="KH_dom-like_a/b"/>
</dbReference>
<keyword evidence="15" id="KW-1185">Reference proteome</keyword>
<dbReference type="GO" id="GO:0005525">
    <property type="term" value="F:GTP binding"/>
    <property type="evidence" value="ECO:0007669"/>
    <property type="project" value="UniProtKB-UniRule"/>
</dbReference>
<dbReference type="KEGG" id="hsc:HVS_10815"/>
<feature type="binding site" evidence="9">
    <location>
        <begin position="231"/>
        <end position="235"/>
    </location>
    <ligand>
        <name>GTP</name>
        <dbReference type="ChEBI" id="CHEBI:37565"/>
        <label>2</label>
    </ligand>
</feature>
<dbReference type="RefSeq" id="WP_101302162.1">
    <property type="nucleotide sequence ID" value="NZ_CP025197.1"/>
</dbReference>
<dbReference type="Pfam" id="PF14714">
    <property type="entry name" value="KH_dom-like"/>
    <property type="match status" value="1"/>
</dbReference>
<keyword evidence="4 11" id="KW-0677">Repeat</keyword>
<evidence type="ECO:0000313" key="13">
    <source>
        <dbReference type="EMBL" id="AUG58058.1"/>
    </source>
</evidence>
<feature type="binding site" evidence="9">
    <location>
        <begin position="296"/>
        <end position="299"/>
    </location>
    <ligand>
        <name>GTP</name>
        <dbReference type="ChEBI" id="CHEBI:37565"/>
        <label>2</label>
    </ligand>
</feature>
<keyword evidence="5 9" id="KW-0547">Nucleotide-binding</keyword>
<protein>
    <recommendedName>
        <fullName evidence="2 9">GTPase Der</fullName>
    </recommendedName>
    <alternativeName>
        <fullName evidence="7 9">GTP-binding protein EngA</fullName>
    </alternativeName>
</protein>
<reference evidence="13 15" key="1">
    <citation type="submission" date="2017-12" db="EMBL/GenBank/DDBJ databases">
        <title>Complete genome sequence of Herbivorax saccincola GGR1, a novel Cellulosome-producing hydrolytic bacterium in a thermophilic biogas plant, established by Illumina and Nanopore MinION sequencing.</title>
        <authorList>
            <person name="Pechtl A."/>
            <person name="Ruckert C."/>
            <person name="Koeck D.E."/>
            <person name="Maus I."/>
            <person name="Winkler A."/>
            <person name="Kalinowski J."/>
            <person name="Puhler A."/>
            <person name="Schwarz W.W."/>
            <person name="Zverlov V.V."/>
            <person name="Schluter A."/>
            <person name="Liebl W."/>
        </authorList>
    </citation>
    <scope>NUCLEOTIDE SEQUENCE [LARGE SCALE GENOMIC DNA]</scope>
    <source>
        <strain evidence="13">GGR1</strain>
        <strain evidence="15">SR1</strain>
    </source>
</reference>
<feature type="binding site" evidence="9">
    <location>
        <begin position="57"/>
        <end position="61"/>
    </location>
    <ligand>
        <name>GTP</name>
        <dbReference type="ChEBI" id="CHEBI:37565"/>
        <label>1</label>
    </ligand>
</feature>
<evidence type="ECO:0000259" key="12">
    <source>
        <dbReference type="PROSITE" id="PS51712"/>
    </source>
</evidence>
<dbReference type="NCBIfam" id="TIGR03594">
    <property type="entry name" value="GTPase_EngA"/>
    <property type="match status" value="1"/>
</dbReference>
<dbReference type="FunFam" id="3.40.50.300:FF:000040">
    <property type="entry name" value="GTPase Der"/>
    <property type="match status" value="1"/>
</dbReference>
<evidence type="ECO:0000256" key="11">
    <source>
        <dbReference type="RuleBase" id="RU004481"/>
    </source>
</evidence>
<dbReference type="PROSITE" id="PS51712">
    <property type="entry name" value="G_ENGA"/>
    <property type="match status" value="2"/>
</dbReference>
<reference evidence="14 16" key="2">
    <citation type="journal article" date="2018" name="Syst. Appl. Microbiol.">
        <title>Characterization and high-quality draft genome sequence of Herbivorax saccincola A7, an anaerobic, alkaliphilic, thermophilic, cellulolytic, and xylanolytic bacterium.</title>
        <authorList>
            <person name="Aikawa S."/>
            <person name="Baramee S."/>
            <person name="Sermsathanaswadi J."/>
            <person name="Thianheng P."/>
            <person name="Tachaapaikoon C."/>
            <person name="Shikata A."/>
            <person name="Waeonukul R."/>
            <person name="Pason P."/>
            <person name="Ratanakhanokchai K."/>
            <person name="Kosugi A."/>
        </authorList>
    </citation>
    <scope>NUCLEOTIDE SEQUENCE [LARGE SCALE GENOMIC DNA]</scope>
    <source>
        <strain evidence="14 16">A7</strain>
    </source>
</reference>
<comment type="similarity">
    <text evidence="1 9 10 11">Belongs to the TRAFAC class TrmE-Era-EngA-EngB-Septin-like GTPase superfamily. EngA (Der) GTPase family.</text>
</comment>
<dbReference type="GO" id="GO:0042254">
    <property type="term" value="P:ribosome biogenesis"/>
    <property type="evidence" value="ECO:0007669"/>
    <property type="project" value="UniProtKB-KW"/>
</dbReference>
<feature type="binding site" evidence="9">
    <location>
        <begin position="184"/>
        <end position="191"/>
    </location>
    <ligand>
        <name>GTP</name>
        <dbReference type="ChEBI" id="CHEBI:37565"/>
        <label>2</label>
    </ligand>
</feature>
<dbReference type="PANTHER" id="PTHR43834">
    <property type="entry name" value="GTPASE DER"/>
    <property type="match status" value="1"/>
</dbReference>
<dbReference type="InterPro" id="IPR027417">
    <property type="entry name" value="P-loop_NTPase"/>
</dbReference>
<dbReference type="Proteomes" id="UP000233534">
    <property type="component" value="Chromosome"/>
</dbReference>
<dbReference type="OrthoDB" id="9805918at2"/>
<dbReference type="HAMAP" id="MF_00195">
    <property type="entry name" value="GTPase_Der"/>
    <property type="match status" value="1"/>
</dbReference>
<evidence type="ECO:0000256" key="4">
    <source>
        <dbReference type="ARBA" id="ARBA00022737"/>
    </source>
</evidence>
<organism evidence="13 15">
    <name type="scientific">Acetivibrio saccincola</name>
    <dbReference type="NCBI Taxonomy" id="1677857"/>
    <lineage>
        <taxon>Bacteria</taxon>
        <taxon>Bacillati</taxon>
        <taxon>Bacillota</taxon>
        <taxon>Clostridia</taxon>
        <taxon>Eubacteriales</taxon>
        <taxon>Oscillospiraceae</taxon>
        <taxon>Acetivibrio</taxon>
    </lineage>
</organism>
<keyword evidence="6 9" id="KW-0342">GTP-binding</keyword>
<keyword evidence="3 9" id="KW-0690">Ribosome biogenesis</keyword>
<dbReference type="EMBL" id="CP025197">
    <property type="protein sequence ID" value="AUG58058.1"/>
    <property type="molecule type" value="Genomic_DNA"/>
</dbReference>
<dbReference type="PANTHER" id="PTHR43834:SF6">
    <property type="entry name" value="GTPASE DER"/>
    <property type="match status" value="1"/>
</dbReference>
<dbReference type="FunFam" id="3.30.300.20:FF:000004">
    <property type="entry name" value="GTPase Der"/>
    <property type="match status" value="1"/>
</dbReference>
<dbReference type="EMBL" id="NEMB01000003">
    <property type="protein sequence ID" value="PQQ67946.1"/>
    <property type="molecule type" value="Genomic_DNA"/>
</dbReference>
<evidence type="ECO:0000256" key="2">
    <source>
        <dbReference type="ARBA" id="ARBA00020953"/>
    </source>
</evidence>
<sequence length="440" mass="49440">MAKPIVAIIGRPNVGKSTFFNYLAGKRISIVEDTPGVTRDRIYTEVEWRGRKFTLIDTGGIEPYAQDKIMLEMRNQAEIAIETADVIVFLVDLKDGVTPSDKEVASMLRKTKKPVILAVNKVDNIGEPPAEIYEFYNLGLGEFIAVSSIHGLGMGDLLDEIHKNFPEEKEEEADDDVIKVAIVGKPNVGKSSLLNKITGENRVIVSDVPGTTRDAIDVHVENEKGKFTFIDTAGIRRKSKIRENIEKYSVIRSWTAVERSDVCVIMIDAQEGVAEQDTKIAGFAHEQGKASIIVVNKWDLIEKETGTLEEYTEKIRNKLSFMTYAPVLFISAKTGLRINKLYDLIEYVHSQASVRIATGVLNDVLNEAIAMVQPPSDKGRRLKVYYITQSSVKPPTFILFVNRAELMHYSYERYLENQLRKSFGFEGTPIRFKLKQKGEG</sequence>
<evidence type="ECO:0000256" key="10">
    <source>
        <dbReference type="PROSITE-ProRule" id="PRU01049"/>
    </source>
</evidence>
<proteinExistence type="inferred from homology"/>
<feature type="binding site" evidence="9">
    <location>
        <begin position="120"/>
        <end position="123"/>
    </location>
    <ligand>
        <name>GTP</name>
        <dbReference type="ChEBI" id="CHEBI:37565"/>
        <label>1</label>
    </ligand>
</feature>
<dbReference type="SUPFAM" id="SSF52540">
    <property type="entry name" value="P-loop containing nucleoside triphosphate hydrolases"/>
    <property type="match status" value="2"/>
</dbReference>
<gene>
    <name evidence="9 13" type="primary">der</name>
    <name evidence="14" type="ORF">B9R14_15045</name>
    <name evidence="13" type="ORF">HVS_10815</name>
</gene>
<dbReference type="InterPro" id="IPR005225">
    <property type="entry name" value="Small_GTP-bd"/>
</dbReference>
<evidence type="ECO:0000313" key="15">
    <source>
        <dbReference type="Proteomes" id="UP000233534"/>
    </source>
</evidence>
<evidence type="ECO:0000256" key="6">
    <source>
        <dbReference type="ARBA" id="ARBA00023134"/>
    </source>
</evidence>